<dbReference type="PANTHER" id="PTHR43074:SF1">
    <property type="entry name" value="BETA-KETOACYL SYNTHASE FAMILY PROTEIN-RELATED"/>
    <property type="match status" value="1"/>
</dbReference>
<dbReference type="Pfam" id="PF02801">
    <property type="entry name" value="Ketoacyl-synt_C"/>
    <property type="match status" value="1"/>
</dbReference>
<name>A0ABP3WHP2_9GAMM</name>
<dbReference type="InterPro" id="IPR001227">
    <property type="entry name" value="Ac_transferase_dom_sf"/>
</dbReference>
<dbReference type="Gene3D" id="3.40.366.10">
    <property type="entry name" value="Malonyl-Coenzyme A Acyl Carrier Protein, domain 2"/>
    <property type="match status" value="2"/>
</dbReference>
<reference evidence="3" key="1">
    <citation type="journal article" date="2019" name="Int. J. Syst. Evol. Microbiol.">
        <title>The Global Catalogue of Microorganisms (GCM) 10K type strain sequencing project: providing services to taxonomists for standard genome sequencing and annotation.</title>
        <authorList>
            <consortium name="The Broad Institute Genomics Platform"/>
            <consortium name="The Broad Institute Genome Sequencing Center for Infectious Disease"/>
            <person name="Wu L."/>
            <person name="Ma J."/>
        </authorList>
    </citation>
    <scope>NUCLEOTIDE SEQUENCE [LARGE SCALE GENOMIC DNA]</scope>
    <source>
        <strain evidence="3">JCM 15608</strain>
    </source>
</reference>
<feature type="domain" description="Malonyl-CoA:ACP transacylase (MAT)" evidence="1">
    <location>
        <begin position="547"/>
        <end position="872"/>
    </location>
</feature>
<dbReference type="InterPro" id="IPR014181">
    <property type="entry name" value="Omega3_polyunsat_FA_synth-like"/>
</dbReference>
<dbReference type="SUPFAM" id="SSF52151">
    <property type="entry name" value="FabD/lysophospholipase-like"/>
    <property type="match status" value="1"/>
</dbReference>
<dbReference type="EMBL" id="BAAAFA010000008">
    <property type="protein sequence ID" value="GAA0819571.1"/>
    <property type="molecule type" value="Genomic_DNA"/>
</dbReference>
<dbReference type="NCBIfam" id="TIGR02816">
    <property type="entry name" value="pfaB_fam"/>
    <property type="match status" value="1"/>
</dbReference>
<sequence length="912" mass="99400">MIDNRLAIIGIDSHFGQYENIDQVARALYLAKVENTTEQNHTAFNLGEHNLAKCVAKSVARMIAPCHFPTNNVANIEEQLVTIVVCESPACETAVGECITAQHLNSFTEKSATANTISVVSELAQALTLSATLIEQGKIVALVGINFNVNQTINEKIPTNTVSFDSHFNGYQTTSGLAAVLLCSERLAITEKFAIYSWINGVKSLISKAVSANDINQIAEQALQQSGVTTSNIGLLESSALAQQDLKNAELQGLCQLYCSGDKQNALSTALSTAMTSARSIVGEGAGFSQVLGLVRTVIALQQRYIPAISDWQSPLDTQLPWFEQSSFYLATEARPWYPNVNGDCHSAAYSCLTEHSYCHLILTEHSLALETDVAAGVVADKFPLADVRKNGFIASSPMKLILVCGESQQVLIQNLQQVTTQVANLAKASLTFSPSAELTLLAKQQYQYFLQCNAAEQNKVFTIALLCESIPELQKELSLAQLGMENAFESGIDWKTPKGSYFSAQPVTQSVIQSPTQHSRVNSTVPLGANNRKGDTSQVGNNIAFIYPGIGATYVGLGRDLFHLFPEIYQSVAALADDISSSLKDRLLNPRTIIRPTFNELKQLDIQLRGSLADIAEAGVGFACVFTQIFERVFKVKADFATGYSMGEVSMYAALGCWQQPGLMSARLAQSSTFNHKLCGELSTLRECWDLSNDEIAQQPLWETYTIKATLAEFEQASVGEKRVYCTIVNTPDSLLVGGFPQDCLRVIKNLGVRAMPLTMANAIHSAPAKAEYDAMVELYTMAVNPRIATKMYSSSCYLPVPQFSGSIANSIAKCLCEQVDFPRLVNTLYEQGSRVFIEMGPGRSLSSWVDKILPHGSHPHLSVPVNAKGTRDEVTYFRALAKLLSHGVSVDLESVFNGSMIINHKNQHPN</sequence>
<dbReference type="InterPro" id="IPR014031">
    <property type="entry name" value="Ketoacyl_synth_C"/>
</dbReference>
<protein>
    <recommendedName>
        <fullName evidence="1">Malonyl-CoA:ACP transacylase (MAT) domain-containing protein</fullName>
    </recommendedName>
</protein>
<dbReference type="PANTHER" id="PTHR43074">
    <property type="entry name" value="OMEGA-3 POLYUNSATURATED FATTY ACID SYNTHASE PFAB-RELATED"/>
    <property type="match status" value="1"/>
</dbReference>
<dbReference type="InterPro" id="IPR014043">
    <property type="entry name" value="Acyl_transferase_dom"/>
</dbReference>
<accession>A0ABP3WHP2</accession>
<dbReference type="InterPro" id="IPR016035">
    <property type="entry name" value="Acyl_Trfase/lysoPLipase"/>
</dbReference>
<dbReference type="SUPFAM" id="SSF53901">
    <property type="entry name" value="Thiolase-like"/>
    <property type="match status" value="1"/>
</dbReference>
<gene>
    <name evidence="2" type="ORF">GCM10009111_23780</name>
</gene>
<proteinExistence type="predicted"/>
<dbReference type="RefSeq" id="WP_343817707.1">
    <property type="nucleotide sequence ID" value="NZ_BAAAFA010000008.1"/>
</dbReference>
<organism evidence="2 3">
    <name type="scientific">Colwellia asteriadis</name>
    <dbReference type="NCBI Taxonomy" id="517723"/>
    <lineage>
        <taxon>Bacteria</taxon>
        <taxon>Pseudomonadati</taxon>
        <taxon>Pseudomonadota</taxon>
        <taxon>Gammaproteobacteria</taxon>
        <taxon>Alteromonadales</taxon>
        <taxon>Colwelliaceae</taxon>
        <taxon>Colwellia</taxon>
    </lineage>
</organism>
<comment type="caution">
    <text evidence="2">The sequence shown here is derived from an EMBL/GenBank/DDBJ whole genome shotgun (WGS) entry which is preliminary data.</text>
</comment>
<keyword evidence="3" id="KW-1185">Reference proteome</keyword>
<evidence type="ECO:0000313" key="3">
    <source>
        <dbReference type="Proteomes" id="UP001500021"/>
    </source>
</evidence>
<evidence type="ECO:0000313" key="2">
    <source>
        <dbReference type="EMBL" id="GAA0819571.1"/>
    </source>
</evidence>
<dbReference type="Proteomes" id="UP001500021">
    <property type="component" value="Unassembled WGS sequence"/>
</dbReference>
<dbReference type="InterPro" id="IPR016039">
    <property type="entry name" value="Thiolase-like"/>
</dbReference>
<dbReference type="SMART" id="SM00827">
    <property type="entry name" value="PKS_AT"/>
    <property type="match status" value="1"/>
</dbReference>
<evidence type="ECO:0000259" key="1">
    <source>
        <dbReference type="SMART" id="SM00827"/>
    </source>
</evidence>
<dbReference type="InterPro" id="IPR052568">
    <property type="entry name" value="PKS-FAS_Synthase"/>
</dbReference>
<dbReference type="Gene3D" id="3.40.47.10">
    <property type="match status" value="1"/>
</dbReference>